<organism evidence="1 2">
    <name type="scientific">Pristionchus mayeri</name>
    <dbReference type="NCBI Taxonomy" id="1317129"/>
    <lineage>
        <taxon>Eukaryota</taxon>
        <taxon>Metazoa</taxon>
        <taxon>Ecdysozoa</taxon>
        <taxon>Nematoda</taxon>
        <taxon>Chromadorea</taxon>
        <taxon>Rhabditida</taxon>
        <taxon>Rhabditina</taxon>
        <taxon>Diplogasteromorpha</taxon>
        <taxon>Diplogasteroidea</taxon>
        <taxon>Neodiplogasteridae</taxon>
        <taxon>Pristionchus</taxon>
    </lineage>
</organism>
<dbReference type="Proteomes" id="UP001328107">
    <property type="component" value="Unassembled WGS sequence"/>
</dbReference>
<gene>
    <name evidence="1" type="ORF">PMAYCL1PPCAC_04174</name>
</gene>
<dbReference type="AlphaFoldDB" id="A0AAN5C9M1"/>
<protein>
    <submittedName>
        <fullName evidence="1">Uncharacterized protein</fullName>
    </submittedName>
</protein>
<sequence>MSGRMGEIKDQRSTSGLHFLLGRLCAHFAHDERCDLSRHRCFQEVCGRVIHRQVVGCHDGSVVDGDAVGGQQSHAIRQSSHDSTSLQTNHLIQVLVVSSIRVLSQLGRNPYVSIASDDDGGAAGKGVEVCLTTLHQVRGDLHRDALRQLAVLETARVQLQTPVVLHLLHLCGYEVALLEVVSHHQLILDALPPQLSSGQIHTAQQQTRVQSRVRVHLPSLLLHVDDASDDNVAHLAVVSRLDGFDGDESVDLLHAARQRRDQLAVARERAVPTHESSRGAHGVAGDHELIGRVVAVARRDQCGCRVARGRRCNLRADGR</sequence>
<evidence type="ECO:0000313" key="2">
    <source>
        <dbReference type="Proteomes" id="UP001328107"/>
    </source>
</evidence>
<proteinExistence type="predicted"/>
<name>A0AAN5C9M1_9BILA</name>
<reference evidence="2" key="1">
    <citation type="submission" date="2022-10" db="EMBL/GenBank/DDBJ databases">
        <title>Genome assembly of Pristionchus species.</title>
        <authorList>
            <person name="Yoshida K."/>
            <person name="Sommer R.J."/>
        </authorList>
    </citation>
    <scope>NUCLEOTIDE SEQUENCE [LARGE SCALE GENOMIC DNA]</scope>
    <source>
        <strain evidence="2">RS5460</strain>
    </source>
</reference>
<keyword evidence="2" id="KW-1185">Reference proteome</keyword>
<evidence type="ECO:0000313" key="1">
    <source>
        <dbReference type="EMBL" id="GMR33979.1"/>
    </source>
</evidence>
<accession>A0AAN5C9M1</accession>
<dbReference type="EMBL" id="BTRK01000001">
    <property type="protein sequence ID" value="GMR33979.1"/>
    <property type="molecule type" value="Genomic_DNA"/>
</dbReference>
<comment type="caution">
    <text evidence="1">The sequence shown here is derived from an EMBL/GenBank/DDBJ whole genome shotgun (WGS) entry which is preliminary data.</text>
</comment>